<evidence type="ECO:0000256" key="6">
    <source>
        <dbReference type="ARBA" id="ARBA00023242"/>
    </source>
</evidence>
<dbReference type="PROSITE" id="PS51294">
    <property type="entry name" value="HTH_MYB"/>
    <property type="match status" value="3"/>
</dbReference>
<evidence type="ECO:0000313" key="11">
    <source>
        <dbReference type="Proteomes" id="UP000734854"/>
    </source>
</evidence>
<accession>A0A8J5KBI6</accession>
<dbReference type="Pfam" id="PF00249">
    <property type="entry name" value="Myb_DNA-binding"/>
    <property type="match status" value="1"/>
</dbReference>
<dbReference type="SMART" id="SM00717">
    <property type="entry name" value="SANT"/>
    <property type="match status" value="3"/>
</dbReference>
<dbReference type="FunFam" id="1.10.10.60:FF:000324">
    <property type="entry name" value="Transcription factor MYB3R-2"/>
    <property type="match status" value="1"/>
</dbReference>
<dbReference type="PROSITE" id="PS50090">
    <property type="entry name" value="MYB_LIKE"/>
    <property type="match status" value="3"/>
</dbReference>
<feature type="compositionally biased region" description="Polar residues" evidence="7">
    <location>
        <begin position="15"/>
        <end position="36"/>
    </location>
</feature>
<dbReference type="GO" id="GO:0000978">
    <property type="term" value="F:RNA polymerase II cis-regulatory region sequence-specific DNA binding"/>
    <property type="evidence" value="ECO:0007669"/>
    <property type="project" value="TreeGrafter"/>
</dbReference>
<evidence type="ECO:0000256" key="3">
    <source>
        <dbReference type="ARBA" id="ARBA00023015"/>
    </source>
</evidence>
<evidence type="ECO:0000259" key="9">
    <source>
        <dbReference type="PROSITE" id="PS51294"/>
    </source>
</evidence>
<sequence>MASNKGKGAQKDEGSSSSNVHDASGNEIQRQRSLNGRMTGPTRRSTKGQWTTEEDAILRKAVQSFKGKNWKKIAECFPDRTDVQCLHRWQKVLNPELVKGPWSKEEDEIIIEMVKKFGPKKWSAISQALPGRIGKQCRERWHNHLNPSINREPWMQEEEITLIHAHQIYGNKWAELTKYLPGRTDNAIKNHWNSSVKKKISSYLASGLLSQFKGLSHAESPQLVDRQTPNESDIKERLEIEDSSDHCETSSANLVCSQSDGELINAAPVDDEMKFDTDISGKDFQDSNFAICMKEYYACLEEYTSAVSEAQCDVSASTSLILEAIPEKISEEVTAYQFPNNSSAEVSQKLLELPETSEYQKLCSRNDVSESALWLNLLDHTNQNNLLVCGTSCFNNNPYGSGINQGTTEEVSTDLDVSSSINLDYFSGVNCQNSFTSEAYRSTTMCSDQAYPSNSSDILQNSHCNNLVALAPPYQNTSEGSLHGCHTVDTRQTSVGGQDPGVITCSYDGFAYSGCTFLCPDDKNQPKITLLEEEREIGTPKHTNTEEIGSVIPNQKLLSDEDTTVQSVEKPDSGALFYEPPRFPSLDIPFVSCDLISSGDLQQAYSPFGIRQIMMSSMSSKPYSFWDSPSRDGSPDALLKSAAKSFLCTPSIMKKRQRELSSPLAEQRTDKKPGKHMVHVPLCSFPMNNDEKSCMVNGNNEAILDKITSDCTEGVFSSPSDNQRNEPVLEDEDKENIMPAGYATDGNVEEAKVLSNLSDKVISSSTTVSAANAADAGASRTPFRILIQCNSKDQGLFSPRSNEGPTKVSSATGSKSLKVETIKGYESISNNGQIDPNAESLMQDSTVFSPSVDEKKKDLHSVPTISISSQSTGPSPTVVGKCSSAADDITHLKIFDDTPCIKRGIESPSAWKSPWFMNSLLPGNAINNELTFEDVGFFMSPADRSCDAIGLMMQFSEHTAAVVAEAEELLRSGSAGKTSNEARLEKKKSLEENVDCDKEAENFSMPAKIMSEARVLDFSGCGTPVKRPENLKTGSTTETAMSPSSYLLKVCR</sequence>
<dbReference type="PANTHER" id="PTHR45614">
    <property type="entry name" value="MYB PROTEIN-RELATED"/>
    <property type="match status" value="1"/>
</dbReference>
<dbReference type="EMBL" id="JACMSC010000017">
    <property type="protein sequence ID" value="KAG6480476.1"/>
    <property type="molecule type" value="Genomic_DNA"/>
</dbReference>
<proteinExistence type="predicted"/>
<comment type="caution">
    <text evidence="10">The sequence shown here is derived from an EMBL/GenBank/DDBJ whole genome shotgun (WGS) entry which is preliminary data.</text>
</comment>
<dbReference type="Pfam" id="PF13921">
    <property type="entry name" value="Myb_DNA-bind_6"/>
    <property type="match status" value="1"/>
</dbReference>
<dbReference type="GO" id="GO:0000981">
    <property type="term" value="F:DNA-binding transcription factor activity, RNA polymerase II-specific"/>
    <property type="evidence" value="ECO:0007669"/>
    <property type="project" value="TreeGrafter"/>
</dbReference>
<gene>
    <name evidence="10" type="ORF">ZIOFF_063976</name>
</gene>
<feature type="domain" description="Myb-like" evidence="8">
    <location>
        <begin position="146"/>
        <end position="196"/>
    </location>
</feature>
<dbReference type="FunFam" id="1.10.10.60:FF:000016">
    <property type="entry name" value="Transcriptional activator Myb isoform A"/>
    <property type="match status" value="1"/>
</dbReference>
<evidence type="ECO:0000313" key="10">
    <source>
        <dbReference type="EMBL" id="KAG6480476.1"/>
    </source>
</evidence>
<keyword evidence="2" id="KW-0677">Repeat</keyword>
<feature type="region of interest" description="Disordered" evidence="7">
    <location>
        <begin position="1"/>
        <end position="52"/>
    </location>
</feature>
<evidence type="ECO:0000256" key="1">
    <source>
        <dbReference type="ARBA" id="ARBA00004123"/>
    </source>
</evidence>
<keyword evidence="11" id="KW-1185">Reference proteome</keyword>
<feature type="domain" description="Myb-like" evidence="8">
    <location>
        <begin position="94"/>
        <end position="145"/>
    </location>
</feature>
<dbReference type="GO" id="GO:0005634">
    <property type="term" value="C:nucleus"/>
    <property type="evidence" value="ECO:0007669"/>
    <property type="project" value="UniProtKB-SubCell"/>
</dbReference>
<evidence type="ECO:0000256" key="4">
    <source>
        <dbReference type="ARBA" id="ARBA00023125"/>
    </source>
</evidence>
<dbReference type="InterPro" id="IPR001005">
    <property type="entry name" value="SANT/Myb"/>
</dbReference>
<keyword evidence="6" id="KW-0539">Nucleus</keyword>
<keyword evidence="3" id="KW-0805">Transcription regulation</keyword>
<dbReference type="FunFam" id="1.10.10.60:FF:000010">
    <property type="entry name" value="Transcriptional activator Myb isoform A"/>
    <property type="match status" value="1"/>
</dbReference>
<keyword evidence="5" id="KW-0804">Transcription</keyword>
<feature type="domain" description="Myb-like" evidence="8">
    <location>
        <begin position="42"/>
        <end position="93"/>
    </location>
</feature>
<feature type="region of interest" description="Disordered" evidence="7">
    <location>
        <begin position="657"/>
        <end position="677"/>
    </location>
</feature>
<keyword evidence="4" id="KW-0238">DNA-binding</keyword>
<reference evidence="10 11" key="1">
    <citation type="submission" date="2020-08" db="EMBL/GenBank/DDBJ databases">
        <title>Plant Genome Project.</title>
        <authorList>
            <person name="Zhang R.-G."/>
        </authorList>
    </citation>
    <scope>NUCLEOTIDE SEQUENCE [LARGE SCALE GENOMIC DNA]</scope>
    <source>
        <tissue evidence="10">Rhizome</tissue>
    </source>
</reference>
<evidence type="ECO:0000256" key="7">
    <source>
        <dbReference type="SAM" id="MobiDB-lite"/>
    </source>
</evidence>
<protein>
    <submittedName>
        <fullName evidence="10">Uncharacterized protein</fullName>
    </submittedName>
</protein>
<dbReference type="InterPro" id="IPR017930">
    <property type="entry name" value="Myb_dom"/>
</dbReference>
<evidence type="ECO:0000256" key="2">
    <source>
        <dbReference type="ARBA" id="ARBA00022737"/>
    </source>
</evidence>
<feature type="domain" description="HTH myb-type" evidence="9">
    <location>
        <begin position="150"/>
        <end position="200"/>
    </location>
</feature>
<feature type="domain" description="HTH myb-type" evidence="9">
    <location>
        <begin position="94"/>
        <end position="149"/>
    </location>
</feature>
<dbReference type="OrthoDB" id="2143914at2759"/>
<dbReference type="InterPro" id="IPR050560">
    <property type="entry name" value="MYB_TF"/>
</dbReference>
<evidence type="ECO:0000256" key="5">
    <source>
        <dbReference type="ARBA" id="ARBA00023163"/>
    </source>
</evidence>
<dbReference type="CDD" id="cd00167">
    <property type="entry name" value="SANT"/>
    <property type="match status" value="3"/>
</dbReference>
<dbReference type="PANTHER" id="PTHR45614:SF266">
    <property type="entry name" value="TRANSCRIPTION FACTOR MYB3R-4"/>
    <property type="match status" value="1"/>
</dbReference>
<name>A0A8J5KBI6_ZINOF</name>
<feature type="domain" description="HTH myb-type" evidence="9">
    <location>
        <begin position="42"/>
        <end position="93"/>
    </location>
</feature>
<dbReference type="AlphaFoldDB" id="A0A8J5KBI6"/>
<comment type="subcellular location">
    <subcellularLocation>
        <location evidence="1">Nucleus</location>
    </subcellularLocation>
</comment>
<organism evidence="10 11">
    <name type="scientific">Zingiber officinale</name>
    <name type="common">Ginger</name>
    <name type="synonym">Amomum zingiber</name>
    <dbReference type="NCBI Taxonomy" id="94328"/>
    <lineage>
        <taxon>Eukaryota</taxon>
        <taxon>Viridiplantae</taxon>
        <taxon>Streptophyta</taxon>
        <taxon>Embryophyta</taxon>
        <taxon>Tracheophyta</taxon>
        <taxon>Spermatophyta</taxon>
        <taxon>Magnoliopsida</taxon>
        <taxon>Liliopsida</taxon>
        <taxon>Zingiberales</taxon>
        <taxon>Zingiberaceae</taxon>
        <taxon>Zingiber</taxon>
    </lineage>
</organism>
<dbReference type="Proteomes" id="UP000734854">
    <property type="component" value="Unassembled WGS sequence"/>
</dbReference>
<evidence type="ECO:0000259" key="8">
    <source>
        <dbReference type="PROSITE" id="PS50090"/>
    </source>
</evidence>